<feature type="chain" id="PRO_5047136853" evidence="1">
    <location>
        <begin position="22"/>
        <end position="850"/>
    </location>
</feature>
<protein>
    <submittedName>
        <fullName evidence="2">Gliding motility-associated C-terminal domain-containing protein</fullName>
    </submittedName>
</protein>
<dbReference type="EMBL" id="JAPFQO010000013">
    <property type="protein sequence ID" value="MCX2741807.1"/>
    <property type="molecule type" value="Genomic_DNA"/>
</dbReference>
<accession>A0ABT3RJL9</accession>
<reference evidence="2 3" key="1">
    <citation type="submission" date="2022-11" db="EMBL/GenBank/DDBJ databases">
        <title>The characterization of three novel Bacteroidetes species and genomic analysis of their roles in tidal elemental geochemical cycles.</title>
        <authorList>
            <person name="Ma K.-J."/>
        </authorList>
    </citation>
    <scope>NUCLEOTIDE SEQUENCE [LARGE SCALE GENOMIC DNA]</scope>
    <source>
        <strain evidence="2 3">M82</strain>
    </source>
</reference>
<evidence type="ECO:0000313" key="3">
    <source>
        <dbReference type="Proteomes" id="UP001207228"/>
    </source>
</evidence>
<dbReference type="Pfam" id="PF13585">
    <property type="entry name" value="CHU_C"/>
    <property type="match status" value="1"/>
</dbReference>
<evidence type="ECO:0000313" key="2">
    <source>
        <dbReference type="EMBL" id="MCX2741807.1"/>
    </source>
</evidence>
<name>A0ABT3RJL9_9BACT</name>
<organism evidence="2 3">
    <name type="scientific">Pontibacter anaerobius</name>
    <dbReference type="NCBI Taxonomy" id="2993940"/>
    <lineage>
        <taxon>Bacteria</taxon>
        <taxon>Pseudomonadati</taxon>
        <taxon>Bacteroidota</taxon>
        <taxon>Cytophagia</taxon>
        <taxon>Cytophagales</taxon>
        <taxon>Hymenobacteraceae</taxon>
        <taxon>Pontibacter</taxon>
    </lineage>
</organism>
<sequence>MLQRLLLLIFLMCTSIYSARATHIVGGEFEMQHISGYNYKLTLNLYFDVVNGSTGAKDPYISVNIFSKATNRNIGRATLNLSNTTAVPYTNIDCTVGELRTDKRIYSSNIYLDPNIYNDPAGYYITWERCCRNRTINNIVRPEDAAQVFYMEFPPVVKSGQFFQNSSPILFPPLSDYACVGELFYFEFNGTDPDGDSLVYDMVTPMNGFTSSNMPAYYNLNYYPPVYLMEPLPAPYPLIQWLPGYNTSSQIQGSPPINIEKQTGLLTMRPAQKGLFVFGIRVQEYRNGMKIGEVRRDFQVLVLDCPRNQTPKVVAQVKGKKNLYEEGQVLRINSSDTERCLDVLFTDPDMSEFVELRARPVNFSAGTYTFTGTTKGRINQGATQDTLSATICFDECFDTEGKVYMMDFIVKDDGCSLPRQDTVRVSFVVEPLPDAPPAVSLSTNKRVFEVREGDQLSFDVLGLDPDEDVVFLSAQGRDFDIGTEQIKFENKSAAGEVSSPFTWDITCETLKKESYTLDFVVRSTVCNKEVTRTESIEIRPISNNNEPTLSSDQEVTTIELEVGKPFTANIFGRDADQDMLTLKASGEGYALEQYGMQFTSTNGAGAADGLFTWTPTCEAFQGKNLRVKYTLVEDACDSSPDKELTLEFVLKAPNNAPTLTSDQTTYTFDLKLNDAFEANFDGLDLDLDNLIMSAEGDGFNLADYGMQFTAANGAGEAKGKFTWIASCPATERESVRVNFTLQEDACDPKPQRLTLEFRVEAPKVADYVPANIFTPNGDGKNDYFHIPGLPPEFCTATFTSIRVFNRWGREVYRSNDSSFQWDGKDVNDGVYFYVIDYGTTSYRGSVTIVR</sequence>
<feature type="signal peptide" evidence="1">
    <location>
        <begin position="1"/>
        <end position="21"/>
    </location>
</feature>
<comment type="caution">
    <text evidence="2">The sequence shown here is derived from an EMBL/GenBank/DDBJ whole genome shotgun (WGS) entry which is preliminary data.</text>
</comment>
<gene>
    <name evidence="2" type="ORF">OO017_17760</name>
</gene>
<dbReference type="InterPro" id="IPR026341">
    <property type="entry name" value="T9SS_type_B"/>
</dbReference>
<proteinExistence type="predicted"/>
<dbReference type="RefSeq" id="WP_266054043.1">
    <property type="nucleotide sequence ID" value="NZ_JAPFQO010000013.1"/>
</dbReference>
<evidence type="ECO:0000256" key="1">
    <source>
        <dbReference type="SAM" id="SignalP"/>
    </source>
</evidence>
<dbReference type="NCBIfam" id="TIGR04131">
    <property type="entry name" value="Bac_Flav_CTERM"/>
    <property type="match status" value="1"/>
</dbReference>
<dbReference type="Proteomes" id="UP001207228">
    <property type="component" value="Unassembled WGS sequence"/>
</dbReference>
<keyword evidence="3" id="KW-1185">Reference proteome</keyword>
<keyword evidence="1" id="KW-0732">Signal</keyword>